<dbReference type="PANTHER" id="PTHR43479:SF11">
    <property type="entry name" value="ACREF_ENVCD OPERON REPRESSOR-RELATED"/>
    <property type="match status" value="1"/>
</dbReference>
<evidence type="ECO:0000256" key="2">
    <source>
        <dbReference type="PROSITE-ProRule" id="PRU00335"/>
    </source>
</evidence>
<dbReference type="EMBL" id="JANKBY010000139">
    <property type="protein sequence ID" value="MCR1823410.1"/>
    <property type="molecule type" value="Genomic_DNA"/>
</dbReference>
<dbReference type="PANTHER" id="PTHR43479">
    <property type="entry name" value="ACREF/ENVCD OPERON REPRESSOR-RELATED"/>
    <property type="match status" value="1"/>
</dbReference>
<evidence type="ECO:0000313" key="4">
    <source>
        <dbReference type="EMBL" id="MCR1823410.1"/>
    </source>
</evidence>
<sequence>MNELKSPTISDMERNILKISTELFLNQGYDKTTIRQIAEKSGIGRGHLYYYFKKKEDILIHIFKQILNKIYDDVIENSDDKTEILLSYATIQCIYTYTLVLNEKLFRIYLQGSNIEIVRRAAQDILIDLCKKKAKDMNYNISEKDICFSITIGYAGECELLKRFYHGEKNFDIDSIVKSIISTRLLLLNIIDYKQVCLIVDKAMKEAKKFDYNNIIEKLHIFEF</sequence>
<accession>A0A9X2S1Y2</accession>
<dbReference type="InterPro" id="IPR009057">
    <property type="entry name" value="Homeodomain-like_sf"/>
</dbReference>
<feature type="DNA-binding region" description="H-T-H motif" evidence="2">
    <location>
        <begin position="33"/>
        <end position="52"/>
    </location>
</feature>
<dbReference type="InterPro" id="IPR001647">
    <property type="entry name" value="HTH_TetR"/>
</dbReference>
<dbReference type="Gene3D" id="1.10.357.10">
    <property type="entry name" value="Tetracycline Repressor, domain 2"/>
    <property type="match status" value="1"/>
</dbReference>
<dbReference type="RefSeq" id="WP_052232981.1">
    <property type="nucleotide sequence ID" value="NZ_JANKBY010000139.1"/>
</dbReference>
<proteinExistence type="predicted"/>
<gene>
    <name evidence="4" type="ORF">NSA58_11480</name>
</gene>
<feature type="domain" description="HTH tetR-type" evidence="3">
    <location>
        <begin position="10"/>
        <end position="70"/>
    </location>
</feature>
<dbReference type="GO" id="GO:0003677">
    <property type="term" value="F:DNA binding"/>
    <property type="evidence" value="ECO:0007669"/>
    <property type="project" value="UniProtKB-UniRule"/>
</dbReference>
<dbReference type="Proteomes" id="UP001140817">
    <property type="component" value="Unassembled WGS sequence"/>
</dbReference>
<dbReference type="InterPro" id="IPR050624">
    <property type="entry name" value="HTH-type_Tx_Regulator"/>
</dbReference>
<dbReference type="SUPFAM" id="SSF46689">
    <property type="entry name" value="Homeodomain-like"/>
    <property type="match status" value="1"/>
</dbReference>
<keyword evidence="5" id="KW-1185">Reference proteome</keyword>
<comment type="caution">
    <text evidence="4">The sequence shown here is derived from an EMBL/GenBank/DDBJ whole genome shotgun (WGS) entry which is preliminary data.</text>
</comment>
<dbReference type="PRINTS" id="PR00455">
    <property type="entry name" value="HTHTETR"/>
</dbReference>
<organism evidence="4 5">
    <name type="scientific">Terrisporobacter muris</name>
    <dbReference type="NCBI Taxonomy" id="2963284"/>
    <lineage>
        <taxon>Bacteria</taxon>
        <taxon>Bacillati</taxon>
        <taxon>Bacillota</taxon>
        <taxon>Clostridia</taxon>
        <taxon>Peptostreptococcales</taxon>
        <taxon>Peptostreptococcaceae</taxon>
        <taxon>Terrisporobacter</taxon>
    </lineage>
</organism>
<dbReference type="PROSITE" id="PS01081">
    <property type="entry name" value="HTH_TETR_1"/>
    <property type="match status" value="1"/>
</dbReference>
<dbReference type="AlphaFoldDB" id="A0A9X2S1Y2"/>
<keyword evidence="1 2" id="KW-0238">DNA-binding</keyword>
<evidence type="ECO:0000313" key="5">
    <source>
        <dbReference type="Proteomes" id="UP001140817"/>
    </source>
</evidence>
<name>A0A9X2S1Y2_9FIRM</name>
<dbReference type="Pfam" id="PF00440">
    <property type="entry name" value="TetR_N"/>
    <property type="match status" value="1"/>
</dbReference>
<evidence type="ECO:0000256" key="1">
    <source>
        <dbReference type="ARBA" id="ARBA00023125"/>
    </source>
</evidence>
<evidence type="ECO:0000259" key="3">
    <source>
        <dbReference type="PROSITE" id="PS50977"/>
    </source>
</evidence>
<protein>
    <submittedName>
        <fullName evidence="4">TetR/AcrR family transcriptional regulator</fullName>
    </submittedName>
</protein>
<dbReference type="InterPro" id="IPR023772">
    <property type="entry name" value="DNA-bd_HTH_TetR-type_CS"/>
</dbReference>
<reference evidence="4" key="1">
    <citation type="submission" date="2022-07" db="EMBL/GenBank/DDBJ databases">
        <title>Enhanced cultured diversity of the mouse gut microbiota enables custom-made synthetic communities.</title>
        <authorList>
            <person name="Afrizal A."/>
        </authorList>
    </citation>
    <scope>NUCLEOTIDE SEQUENCE</scope>
    <source>
        <strain evidence="4">DSM 29186</strain>
    </source>
</reference>
<dbReference type="PROSITE" id="PS50977">
    <property type="entry name" value="HTH_TETR_2"/>
    <property type="match status" value="1"/>
</dbReference>